<dbReference type="Gene3D" id="3.40.50.300">
    <property type="entry name" value="P-loop containing nucleotide triphosphate hydrolases"/>
    <property type="match status" value="1"/>
</dbReference>
<keyword evidence="4" id="KW-1185">Reference proteome</keyword>
<dbReference type="Proteomes" id="UP000807342">
    <property type="component" value="Unassembled WGS sequence"/>
</dbReference>
<proteinExistence type="predicted"/>
<gene>
    <name evidence="3" type="ORF">P691DRAFT_806631</name>
</gene>
<dbReference type="SUPFAM" id="SSF52540">
    <property type="entry name" value="P-loop containing nucleoside triphosphate hydrolases"/>
    <property type="match status" value="1"/>
</dbReference>
<comment type="caution">
    <text evidence="3">The sequence shown here is derived from an EMBL/GenBank/DDBJ whole genome shotgun (WGS) entry which is preliminary data.</text>
</comment>
<keyword evidence="1" id="KW-0677">Repeat</keyword>
<accession>A0A9P5X595</accession>
<dbReference type="EMBL" id="MU151346">
    <property type="protein sequence ID" value="KAF9444814.1"/>
    <property type="molecule type" value="Genomic_DNA"/>
</dbReference>
<dbReference type="Pfam" id="PF24883">
    <property type="entry name" value="NPHP3_N"/>
    <property type="match status" value="1"/>
</dbReference>
<organism evidence="3 4">
    <name type="scientific">Macrolepiota fuliginosa MF-IS2</name>
    <dbReference type="NCBI Taxonomy" id="1400762"/>
    <lineage>
        <taxon>Eukaryota</taxon>
        <taxon>Fungi</taxon>
        <taxon>Dikarya</taxon>
        <taxon>Basidiomycota</taxon>
        <taxon>Agaricomycotina</taxon>
        <taxon>Agaricomycetes</taxon>
        <taxon>Agaricomycetidae</taxon>
        <taxon>Agaricales</taxon>
        <taxon>Agaricineae</taxon>
        <taxon>Agaricaceae</taxon>
        <taxon>Macrolepiota</taxon>
    </lineage>
</organism>
<dbReference type="OrthoDB" id="4760524at2759"/>
<evidence type="ECO:0000256" key="1">
    <source>
        <dbReference type="ARBA" id="ARBA00022737"/>
    </source>
</evidence>
<dbReference type="AlphaFoldDB" id="A0A9P5X595"/>
<name>A0A9P5X595_9AGAR</name>
<dbReference type="PANTHER" id="PTHR10039:SF16">
    <property type="entry name" value="GPI INOSITOL-DEACYLASE"/>
    <property type="match status" value="1"/>
</dbReference>
<evidence type="ECO:0000259" key="2">
    <source>
        <dbReference type="Pfam" id="PF24883"/>
    </source>
</evidence>
<feature type="domain" description="Nephrocystin 3-like N-terminal" evidence="2">
    <location>
        <begin position="55"/>
        <end position="207"/>
    </location>
</feature>
<sequence>MPTFQGRQYRGIDMLLKASTPQALHDSSECNKPGCFKGTPKEYIRNITGWGRGDWKVRQARVLWLAGPAGVGKSAVAQTCAQDMGTRLGATFFFSRPNGWNKPTTFLPTIVYQLTTKYPAYRDLVDAIILHDPLILEKSIQVQFCELLVQPLRQLEGVGGGVGEGAVIIIDGLDERDSKDAQSTIIDVIITSVHQQSTPFLWAFFSRPEPHITSAFSTEQTTEVCWQLTLPVSRDADQDIDVYLRDGFRTIRKKYNLPAAFAWPSEEDIHQLVEQSAGLFIYTASAIRYVGGPGISGPEERLRSVLGLGTTETKDNPLANLDRFYMLIMEQIPEETLPDTILLLSILRSIGPLLSGSIICAILKLSLTGFYAAVNNLYSVLEMKYIENGMPGGLSFYHASFGDFLGDERRSMQKFYVSRDDVLDRLDHMCTEALCRTSNATNNRKFSALSWPSGRNGVICRATLFYLVYCTSRRDGYLRTESLQQLSRVNWNIVGKSNPDSGQPIEGIEALVRKIPADWRPQTICPFKPSLLSILRQKGFRTKLTSLMQARKRKQYVMGTKWELAAIGPFLWRSGCGKAVDVTLIVVFIFGPILMRQSSSSYHNAGSLGANWQRDNRLMYCTTHACKLISGG</sequence>
<reference evidence="3" key="1">
    <citation type="submission" date="2020-11" db="EMBL/GenBank/DDBJ databases">
        <authorList>
            <consortium name="DOE Joint Genome Institute"/>
            <person name="Ahrendt S."/>
            <person name="Riley R."/>
            <person name="Andreopoulos W."/>
            <person name="Labutti K."/>
            <person name="Pangilinan J."/>
            <person name="Ruiz-Duenas F.J."/>
            <person name="Barrasa J.M."/>
            <person name="Sanchez-Garcia M."/>
            <person name="Camarero S."/>
            <person name="Miyauchi S."/>
            <person name="Serrano A."/>
            <person name="Linde D."/>
            <person name="Babiker R."/>
            <person name="Drula E."/>
            <person name="Ayuso-Fernandez I."/>
            <person name="Pacheco R."/>
            <person name="Padilla G."/>
            <person name="Ferreira P."/>
            <person name="Barriuso J."/>
            <person name="Kellner H."/>
            <person name="Castanera R."/>
            <person name="Alfaro M."/>
            <person name="Ramirez L."/>
            <person name="Pisabarro A.G."/>
            <person name="Kuo A."/>
            <person name="Tritt A."/>
            <person name="Lipzen A."/>
            <person name="He G."/>
            <person name="Yan M."/>
            <person name="Ng V."/>
            <person name="Cullen D."/>
            <person name="Martin F."/>
            <person name="Rosso M.-N."/>
            <person name="Henrissat B."/>
            <person name="Hibbett D."/>
            <person name="Martinez A.T."/>
            <person name="Grigoriev I.V."/>
        </authorList>
    </citation>
    <scope>NUCLEOTIDE SEQUENCE</scope>
    <source>
        <strain evidence="3">MF-IS2</strain>
    </source>
</reference>
<dbReference type="InterPro" id="IPR056884">
    <property type="entry name" value="NPHP3-like_N"/>
</dbReference>
<dbReference type="InterPro" id="IPR027417">
    <property type="entry name" value="P-loop_NTPase"/>
</dbReference>
<evidence type="ECO:0000313" key="4">
    <source>
        <dbReference type="Proteomes" id="UP000807342"/>
    </source>
</evidence>
<dbReference type="PANTHER" id="PTHR10039">
    <property type="entry name" value="AMELOGENIN"/>
    <property type="match status" value="1"/>
</dbReference>
<evidence type="ECO:0000313" key="3">
    <source>
        <dbReference type="EMBL" id="KAF9444814.1"/>
    </source>
</evidence>
<protein>
    <recommendedName>
        <fullName evidence="2">Nephrocystin 3-like N-terminal domain-containing protein</fullName>
    </recommendedName>
</protein>